<dbReference type="GO" id="GO:0016020">
    <property type="term" value="C:membrane"/>
    <property type="evidence" value="ECO:0007669"/>
    <property type="project" value="UniProtKB-SubCell"/>
</dbReference>
<evidence type="ECO:0000313" key="8">
    <source>
        <dbReference type="Proteomes" id="UP000318413"/>
    </source>
</evidence>
<proteinExistence type="predicted"/>
<evidence type="ECO:0000256" key="4">
    <source>
        <dbReference type="ARBA" id="ARBA00023136"/>
    </source>
</evidence>
<dbReference type="OrthoDB" id="2004788at2"/>
<feature type="transmembrane region" description="Helical" evidence="5">
    <location>
        <begin position="88"/>
        <end position="106"/>
    </location>
</feature>
<evidence type="ECO:0000256" key="1">
    <source>
        <dbReference type="ARBA" id="ARBA00004141"/>
    </source>
</evidence>
<gene>
    <name evidence="7" type="ORF">EAH84_00255</name>
</gene>
<feature type="transmembrane region" description="Helical" evidence="5">
    <location>
        <begin position="112"/>
        <end position="135"/>
    </location>
</feature>
<keyword evidence="4 5" id="KW-0472">Membrane</keyword>
<name>A0A502CT76_9SPHN</name>
<organism evidence="7 8">
    <name type="scientific">Sphingomonas oligophenolica</name>
    <dbReference type="NCBI Taxonomy" id="301154"/>
    <lineage>
        <taxon>Bacteria</taxon>
        <taxon>Pseudomonadati</taxon>
        <taxon>Pseudomonadota</taxon>
        <taxon>Alphaproteobacteria</taxon>
        <taxon>Sphingomonadales</taxon>
        <taxon>Sphingomonadaceae</taxon>
        <taxon>Sphingomonas</taxon>
    </lineage>
</organism>
<evidence type="ECO:0000256" key="3">
    <source>
        <dbReference type="ARBA" id="ARBA00022989"/>
    </source>
</evidence>
<accession>A0A502CT76</accession>
<dbReference type="EMBL" id="RCZK01000001">
    <property type="protein sequence ID" value="TPG15299.1"/>
    <property type="molecule type" value="Genomic_DNA"/>
</dbReference>
<dbReference type="InterPro" id="IPR007829">
    <property type="entry name" value="TM2"/>
</dbReference>
<dbReference type="Proteomes" id="UP000318413">
    <property type="component" value="Unassembled WGS sequence"/>
</dbReference>
<keyword evidence="3 5" id="KW-1133">Transmembrane helix</keyword>
<evidence type="ECO:0000313" key="7">
    <source>
        <dbReference type="EMBL" id="TPG15299.1"/>
    </source>
</evidence>
<dbReference type="AlphaFoldDB" id="A0A502CT76"/>
<evidence type="ECO:0000259" key="6">
    <source>
        <dbReference type="Pfam" id="PF05154"/>
    </source>
</evidence>
<comment type="caution">
    <text evidence="7">The sequence shown here is derived from an EMBL/GenBank/DDBJ whole genome shotgun (WGS) entry which is preliminary data.</text>
</comment>
<reference evidence="7 8" key="1">
    <citation type="journal article" date="2019" name="Environ. Microbiol.">
        <title>Species interactions and distinct microbial communities in high Arctic permafrost affected cryosols are associated with the CH4 and CO2 gas fluxes.</title>
        <authorList>
            <person name="Altshuler I."/>
            <person name="Hamel J."/>
            <person name="Turney S."/>
            <person name="Magnuson E."/>
            <person name="Levesque R."/>
            <person name="Greer C."/>
            <person name="Whyte L.G."/>
        </authorList>
    </citation>
    <scope>NUCLEOTIDE SEQUENCE [LARGE SCALE GENOMIC DNA]</scope>
    <source>
        <strain evidence="7 8">S5.1</strain>
    </source>
</reference>
<protein>
    <submittedName>
        <fullName evidence="7">TM2 domain-containing protein</fullName>
    </submittedName>
</protein>
<comment type="subcellular location">
    <subcellularLocation>
        <location evidence="1">Membrane</location>
        <topology evidence="1">Multi-pass membrane protein</topology>
    </subcellularLocation>
</comment>
<evidence type="ECO:0000256" key="2">
    <source>
        <dbReference type="ARBA" id="ARBA00022692"/>
    </source>
</evidence>
<keyword evidence="2 5" id="KW-0812">Transmembrane</keyword>
<dbReference type="Pfam" id="PF05154">
    <property type="entry name" value="TM2"/>
    <property type="match status" value="1"/>
</dbReference>
<sequence length="156" mass="16904">MRGHILGVDARTGDGMVAGEDGERYAFRPADWAARGEPAVGLYVDFDAADNRALSLFPAPGANPIPSAADDTATRVPDRRAGNDRNKYVAAVLAFLLGVLGVHRFYTGRTGSAVVMLVLTFTVVGTVLTVPWSLIDMVRYLMMSDREFAVRYPRLA</sequence>
<dbReference type="RefSeq" id="WP_140865992.1">
    <property type="nucleotide sequence ID" value="NZ_RCZK01000001.1"/>
</dbReference>
<keyword evidence="8" id="KW-1185">Reference proteome</keyword>
<evidence type="ECO:0000256" key="5">
    <source>
        <dbReference type="SAM" id="Phobius"/>
    </source>
</evidence>
<feature type="domain" description="TM2" evidence="6">
    <location>
        <begin position="84"/>
        <end position="137"/>
    </location>
</feature>